<name>A0A078FY83_BRANA</name>
<organism evidence="1 2">
    <name type="scientific">Brassica napus</name>
    <name type="common">Rape</name>
    <dbReference type="NCBI Taxonomy" id="3708"/>
    <lineage>
        <taxon>Eukaryota</taxon>
        <taxon>Viridiplantae</taxon>
        <taxon>Streptophyta</taxon>
        <taxon>Embryophyta</taxon>
        <taxon>Tracheophyta</taxon>
        <taxon>Spermatophyta</taxon>
        <taxon>Magnoliopsida</taxon>
        <taxon>eudicotyledons</taxon>
        <taxon>Gunneridae</taxon>
        <taxon>Pentapetalae</taxon>
        <taxon>rosids</taxon>
        <taxon>malvids</taxon>
        <taxon>Brassicales</taxon>
        <taxon>Brassicaceae</taxon>
        <taxon>Brassiceae</taxon>
        <taxon>Brassica</taxon>
    </lineage>
</organism>
<evidence type="ECO:0000313" key="2">
    <source>
        <dbReference type="Proteomes" id="UP000028999"/>
    </source>
</evidence>
<sequence length="21" mass="2086">MGGPVVLISSSIRSTSLSPVV</sequence>
<dbReference type="AlphaFoldDB" id="A0A078FY83"/>
<accession>A0A078FY83</accession>
<proteinExistence type="predicted"/>
<reference evidence="1 2" key="1">
    <citation type="journal article" date="2014" name="Science">
        <title>Plant genetics. Early allopolyploid evolution in the post-Neolithic Brassica napus oilseed genome.</title>
        <authorList>
            <person name="Chalhoub B."/>
            <person name="Denoeud F."/>
            <person name="Liu S."/>
            <person name="Parkin I.A."/>
            <person name="Tang H."/>
            <person name="Wang X."/>
            <person name="Chiquet J."/>
            <person name="Belcram H."/>
            <person name="Tong C."/>
            <person name="Samans B."/>
            <person name="Correa M."/>
            <person name="Da Silva C."/>
            <person name="Just J."/>
            <person name="Falentin C."/>
            <person name="Koh C.S."/>
            <person name="Le Clainche I."/>
            <person name="Bernard M."/>
            <person name="Bento P."/>
            <person name="Noel B."/>
            <person name="Labadie K."/>
            <person name="Alberti A."/>
            <person name="Charles M."/>
            <person name="Arnaud D."/>
            <person name="Guo H."/>
            <person name="Daviaud C."/>
            <person name="Alamery S."/>
            <person name="Jabbari K."/>
            <person name="Zhao M."/>
            <person name="Edger P.P."/>
            <person name="Chelaifa H."/>
            <person name="Tack D."/>
            <person name="Lassalle G."/>
            <person name="Mestiri I."/>
            <person name="Schnel N."/>
            <person name="Le Paslier M.C."/>
            <person name="Fan G."/>
            <person name="Renault V."/>
            <person name="Bayer P.E."/>
            <person name="Golicz A.A."/>
            <person name="Manoli S."/>
            <person name="Lee T.H."/>
            <person name="Thi V.H."/>
            <person name="Chalabi S."/>
            <person name="Hu Q."/>
            <person name="Fan C."/>
            <person name="Tollenaere R."/>
            <person name="Lu Y."/>
            <person name="Battail C."/>
            <person name="Shen J."/>
            <person name="Sidebottom C.H."/>
            <person name="Wang X."/>
            <person name="Canaguier A."/>
            <person name="Chauveau A."/>
            <person name="Berard A."/>
            <person name="Deniot G."/>
            <person name="Guan M."/>
            <person name="Liu Z."/>
            <person name="Sun F."/>
            <person name="Lim Y.P."/>
            <person name="Lyons E."/>
            <person name="Town C.D."/>
            <person name="Bancroft I."/>
            <person name="Wang X."/>
            <person name="Meng J."/>
            <person name="Ma J."/>
            <person name="Pires J.C."/>
            <person name="King G.J."/>
            <person name="Brunel D."/>
            <person name="Delourme R."/>
            <person name="Renard M."/>
            <person name="Aury J.M."/>
            <person name="Adams K.L."/>
            <person name="Batley J."/>
            <person name="Snowdon R.J."/>
            <person name="Tost J."/>
            <person name="Edwards D."/>
            <person name="Zhou Y."/>
            <person name="Hua W."/>
            <person name="Sharpe A.G."/>
            <person name="Paterson A.H."/>
            <person name="Guan C."/>
            <person name="Wincker P."/>
        </authorList>
    </citation>
    <scope>NUCLEOTIDE SEQUENCE [LARGE SCALE GENOMIC DNA]</scope>
    <source>
        <strain evidence="2">cv. Darmor-bzh</strain>
    </source>
</reference>
<keyword evidence="2" id="KW-1185">Reference proteome</keyword>
<dbReference type="Proteomes" id="UP000028999">
    <property type="component" value="Unassembled WGS sequence"/>
</dbReference>
<dbReference type="EMBL" id="LK032077">
    <property type="protein sequence ID" value="CDY17757.1"/>
    <property type="molecule type" value="Genomic_DNA"/>
</dbReference>
<gene>
    <name evidence="1" type="primary">BnaC08g21650D</name>
    <name evidence="1" type="ORF">GSBRNA2T00002001001</name>
</gene>
<dbReference type="PaxDb" id="3708-A0A078FY83"/>
<protein>
    <submittedName>
        <fullName evidence="1">BnaC08g21650D protein</fullName>
    </submittedName>
</protein>
<evidence type="ECO:0000313" key="1">
    <source>
        <dbReference type="EMBL" id="CDY17757.1"/>
    </source>
</evidence>